<evidence type="ECO:0000313" key="2">
    <source>
        <dbReference type="Proteomes" id="UP001163726"/>
    </source>
</evidence>
<accession>A0ABY7AL98</accession>
<organism evidence="1 2">
    <name type="scientific">Catenovulum adriaticum</name>
    <dbReference type="NCBI Taxonomy" id="2984846"/>
    <lineage>
        <taxon>Bacteria</taxon>
        <taxon>Pseudomonadati</taxon>
        <taxon>Pseudomonadota</taxon>
        <taxon>Gammaproteobacteria</taxon>
        <taxon>Alteromonadales</taxon>
        <taxon>Alteromonadaceae</taxon>
        <taxon>Catenovulum</taxon>
    </lineage>
</organism>
<keyword evidence="2" id="KW-1185">Reference proteome</keyword>
<reference evidence="1" key="1">
    <citation type="submission" date="2022-10" db="EMBL/GenBank/DDBJ databases">
        <title>Catenovulum adriacola sp. nov. isolated in the Harbour of Susak.</title>
        <authorList>
            <person name="Schoch T."/>
            <person name="Reich S.J."/>
            <person name="Stoeferle S."/>
            <person name="Flaiz M."/>
            <person name="Kazda M."/>
            <person name="Riedel C.U."/>
            <person name="Duerre P."/>
        </authorList>
    </citation>
    <scope>NUCLEOTIDE SEQUENCE</scope>
    <source>
        <strain evidence="1">TS8</strain>
    </source>
</reference>
<protein>
    <submittedName>
        <fullName evidence="1">Uncharacterized protein</fullName>
    </submittedName>
</protein>
<name>A0ABY7AL98_9ALTE</name>
<evidence type="ECO:0000313" key="1">
    <source>
        <dbReference type="EMBL" id="WAJ70327.1"/>
    </source>
</evidence>
<dbReference type="Proteomes" id="UP001163726">
    <property type="component" value="Chromosome"/>
</dbReference>
<sequence>MVNIQTSIISNTTPDACAPNCAFNDHQQALEKMHDELFEQVQPSSNMSGRSTEQTFTSHPGFVKTAKGKGNYQGTYTTYCDARCRNAAMNRGNKGIDTEWARANIIANHNSRQAAILAGTGIAIPLAMEGIASAYLTEAMSIGQIADAIDLSIMFLSIFNNTSDNGIRQQDDLQGRNNRSYIEDPYNHKWGSRAMPATFGRLKF</sequence>
<dbReference type="RefSeq" id="WP_268074629.1">
    <property type="nucleotide sequence ID" value="NZ_CP109965.1"/>
</dbReference>
<proteinExistence type="predicted"/>
<dbReference type="EMBL" id="CP109965">
    <property type="protein sequence ID" value="WAJ70327.1"/>
    <property type="molecule type" value="Genomic_DNA"/>
</dbReference>
<gene>
    <name evidence="1" type="ORF">OLW01_00485</name>
</gene>